<dbReference type="PANTHER" id="PTHR12444:SF4">
    <property type="entry name" value="PROTEIN EFR3 HOMOLOG B"/>
    <property type="match status" value="1"/>
</dbReference>
<reference evidence="2" key="1">
    <citation type="submission" date="2019-04" db="EMBL/GenBank/DDBJ databases">
        <title>Genome assembly of Zosterops borbonicus 15179.</title>
        <authorList>
            <person name="Leroy T."/>
            <person name="Anselmetti Y."/>
            <person name="Tilak M.-K."/>
            <person name="Nabholz B."/>
        </authorList>
    </citation>
    <scope>NUCLEOTIDE SEQUENCE</scope>
    <source>
        <strain evidence="2">HGM_15179</strain>
        <tissue evidence="2">Muscle</tissue>
    </source>
</reference>
<sequence length="128" mass="14695">HGPQLFRHIFLVAREGSNSRRHFRALFRLLALLSLELANDDVIVDLLRLVLALQGIFGYFGAVLLRFWVFRWRRHRRPPVPRPGAPGLANNDVIVDLLRLVLALQVIEARQKEAPFLLPEEAFGDSPR</sequence>
<proteinExistence type="predicted"/>
<comment type="caution">
    <text evidence="2">The sequence shown here is derived from an EMBL/GenBank/DDBJ whole genome shotgun (WGS) entry which is preliminary data.</text>
</comment>
<dbReference type="AlphaFoldDB" id="A0A8K1D6G5"/>
<dbReference type="PANTHER" id="PTHR12444">
    <property type="entry name" value="PROTEIN EFR3 HOMOLOG CMP44E"/>
    <property type="match status" value="1"/>
</dbReference>
<protein>
    <submittedName>
        <fullName evidence="2">Uncharacterized protein</fullName>
    </submittedName>
</protein>
<evidence type="ECO:0000313" key="3">
    <source>
        <dbReference type="Proteomes" id="UP000796761"/>
    </source>
</evidence>
<accession>A0A8K1D6G5</accession>
<dbReference type="Proteomes" id="UP000796761">
    <property type="component" value="Unassembled WGS sequence"/>
</dbReference>
<keyword evidence="1" id="KW-1133">Transmembrane helix</keyword>
<evidence type="ECO:0000256" key="1">
    <source>
        <dbReference type="SAM" id="Phobius"/>
    </source>
</evidence>
<dbReference type="EMBL" id="SWJQ01003013">
    <property type="protein sequence ID" value="TRZ06050.1"/>
    <property type="molecule type" value="Genomic_DNA"/>
</dbReference>
<keyword evidence="1" id="KW-0812">Transmembrane</keyword>
<dbReference type="InterPro" id="IPR051851">
    <property type="entry name" value="EFR3_Homologs"/>
</dbReference>
<feature type="non-terminal residue" evidence="2">
    <location>
        <position position="128"/>
    </location>
</feature>
<keyword evidence="3" id="KW-1185">Reference proteome</keyword>
<organism evidence="2 3">
    <name type="scientific">Zosterops borbonicus</name>
    <dbReference type="NCBI Taxonomy" id="364589"/>
    <lineage>
        <taxon>Eukaryota</taxon>
        <taxon>Metazoa</taxon>
        <taxon>Chordata</taxon>
        <taxon>Craniata</taxon>
        <taxon>Vertebrata</taxon>
        <taxon>Euteleostomi</taxon>
        <taxon>Archelosauria</taxon>
        <taxon>Archosauria</taxon>
        <taxon>Dinosauria</taxon>
        <taxon>Saurischia</taxon>
        <taxon>Theropoda</taxon>
        <taxon>Coelurosauria</taxon>
        <taxon>Aves</taxon>
        <taxon>Neognathae</taxon>
        <taxon>Neoaves</taxon>
        <taxon>Telluraves</taxon>
        <taxon>Australaves</taxon>
        <taxon>Passeriformes</taxon>
        <taxon>Sylvioidea</taxon>
        <taxon>Zosteropidae</taxon>
        <taxon>Zosterops</taxon>
    </lineage>
</organism>
<feature type="transmembrane region" description="Helical" evidence="1">
    <location>
        <begin position="46"/>
        <end position="69"/>
    </location>
</feature>
<dbReference type="GO" id="GO:0005886">
    <property type="term" value="C:plasma membrane"/>
    <property type="evidence" value="ECO:0007669"/>
    <property type="project" value="TreeGrafter"/>
</dbReference>
<evidence type="ECO:0000313" key="2">
    <source>
        <dbReference type="EMBL" id="TRZ06050.1"/>
    </source>
</evidence>
<dbReference type="OrthoDB" id="9363804at2759"/>
<keyword evidence="1" id="KW-0472">Membrane</keyword>
<dbReference type="GO" id="GO:0072659">
    <property type="term" value="P:protein localization to plasma membrane"/>
    <property type="evidence" value="ECO:0007669"/>
    <property type="project" value="TreeGrafter"/>
</dbReference>
<name>A0A8K1D6G5_9PASS</name>
<gene>
    <name evidence="2" type="ORF">HGM15179_021057</name>
</gene>